<reference evidence="1 2" key="1">
    <citation type="submission" date="2021-06" db="EMBL/GenBank/DDBJ databases">
        <title>Caerostris darwini draft genome.</title>
        <authorList>
            <person name="Kono N."/>
            <person name="Arakawa K."/>
        </authorList>
    </citation>
    <scope>NUCLEOTIDE SEQUENCE [LARGE SCALE GENOMIC DNA]</scope>
</reference>
<sequence length="90" mass="10447">MSRFSLVDRELSSRMLYENPEMNVFDLGNTAIEANRKFLCPCWDCHHKSAGRRVLSVISGRRTMDTPPSLLLWIFANLKFPRQIFKSDIA</sequence>
<evidence type="ECO:0000313" key="2">
    <source>
        <dbReference type="Proteomes" id="UP001054837"/>
    </source>
</evidence>
<dbReference type="EMBL" id="BPLQ01006835">
    <property type="protein sequence ID" value="GIY25525.1"/>
    <property type="molecule type" value="Genomic_DNA"/>
</dbReference>
<keyword evidence="2" id="KW-1185">Reference proteome</keyword>
<accession>A0AAV4RVS1</accession>
<comment type="caution">
    <text evidence="1">The sequence shown here is derived from an EMBL/GenBank/DDBJ whole genome shotgun (WGS) entry which is preliminary data.</text>
</comment>
<evidence type="ECO:0000313" key="1">
    <source>
        <dbReference type="EMBL" id="GIY25525.1"/>
    </source>
</evidence>
<dbReference type="Proteomes" id="UP001054837">
    <property type="component" value="Unassembled WGS sequence"/>
</dbReference>
<organism evidence="1 2">
    <name type="scientific">Caerostris darwini</name>
    <dbReference type="NCBI Taxonomy" id="1538125"/>
    <lineage>
        <taxon>Eukaryota</taxon>
        <taxon>Metazoa</taxon>
        <taxon>Ecdysozoa</taxon>
        <taxon>Arthropoda</taxon>
        <taxon>Chelicerata</taxon>
        <taxon>Arachnida</taxon>
        <taxon>Araneae</taxon>
        <taxon>Araneomorphae</taxon>
        <taxon>Entelegynae</taxon>
        <taxon>Araneoidea</taxon>
        <taxon>Araneidae</taxon>
        <taxon>Caerostris</taxon>
    </lineage>
</organism>
<gene>
    <name evidence="1" type="ORF">CDAR_34751</name>
</gene>
<evidence type="ECO:0008006" key="3">
    <source>
        <dbReference type="Google" id="ProtNLM"/>
    </source>
</evidence>
<proteinExistence type="predicted"/>
<name>A0AAV4RVS1_9ARAC</name>
<dbReference type="AlphaFoldDB" id="A0AAV4RVS1"/>
<protein>
    <recommendedName>
        <fullName evidence="3">Transposase-associated domain-containing protein</fullName>
    </recommendedName>
</protein>